<protein>
    <submittedName>
        <fullName evidence="1">Transposase</fullName>
    </submittedName>
</protein>
<gene>
    <name evidence="1" type="ORF">PBLR_15318</name>
</gene>
<accession>A0A383RJX7</accession>
<proteinExistence type="predicted"/>
<dbReference type="AlphaFoldDB" id="A0A383RJX7"/>
<sequence length="48" mass="5497">MQYWAQAAFEQWDGYRDGADRAVTCGLTQANYSTFSKKAKAVPFELFK</sequence>
<name>A0A383RJX7_PAEAL</name>
<reference evidence="2" key="1">
    <citation type="submission" date="2018-08" db="EMBL/GenBank/DDBJ databases">
        <authorList>
            <person name="Chevrot R."/>
        </authorList>
    </citation>
    <scope>NUCLEOTIDE SEQUENCE [LARGE SCALE GENOMIC DNA]</scope>
</reference>
<evidence type="ECO:0000313" key="1">
    <source>
        <dbReference type="EMBL" id="SYX86892.1"/>
    </source>
</evidence>
<evidence type="ECO:0000313" key="2">
    <source>
        <dbReference type="Proteomes" id="UP000304148"/>
    </source>
</evidence>
<dbReference type="EMBL" id="LS992241">
    <property type="protein sequence ID" value="SYX86892.1"/>
    <property type="molecule type" value="Genomic_DNA"/>
</dbReference>
<organism evidence="1 2">
    <name type="scientific">Paenibacillus alvei</name>
    <name type="common">Bacillus alvei</name>
    <dbReference type="NCBI Taxonomy" id="44250"/>
    <lineage>
        <taxon>Bacteria</taxon>
        <taxon>Bacillati</taxon>
        <taxon>Bacillota</taxon>
        <taxon>Bacilli</taxon>
        <taxon>Bacillales</taxon>
        <taxon>Paenibacillaceae</taxon>
        <taxon>Paenibacillus</taxon>
    </lineage>
</organism>
<dbReference type="Proteomes" id="UP000304148">
    <property type="component" value="Chromosome"/>
</dbReference>